<organism evidence="3 4">
    <name type="scientific">Cytospora mali</name>
    <name type="common">Apple Valsa canker fungus</name>
    <name type="synonym">Valsa mali</name>
    <dbReference type="NCBI Taxonomy" id="578113"/>
    <lineage>
        <taxon>Eukaryota</taxon>
        <taxon>Fungi</taxon>
        <taxon>Dikarya</taxon>
        <taxon>Ascomycota</taxon>
        <taxon>Pezizomycotina</taxon>
        <taxon>Sordariomycetes</taxon>
        <taxon>Sordariomycetidae</taxon>
        <taxon>Diaporthales</taxon>
        <taxon>Cytosporaceae</taxon>
        <taxon>Cytospora</taxon>
    </lineage>
</organism>
<feature type="compositionally biased region" description="Basic residues" evidence="1">
    <location>
        <begin position="101"/>
        <end position="110"/>
    </location>
</feature>
<gene>
    <name evidence="3" type="ORF">VP1G_05219</name>
</gene>
<dbReference type="OrthoDB" id="3553147at2759"/>
<keyword evidence="4" id="KW-1185">Reference proteome</keyword>
<evidence type="ECO:0000259" key="2">
    <source>
        <dbReference type="Pfam" id="PF06985"/>
    </source>
</evidence>
<evidence type="ECO:0000313" key="3">
    <source>
        <dbReference type="EMBL" id="KUI57912.1"/>
    </source>
</evidence>
<dbReference type="STRING" id="694573.A0A194V1V3"/>
<evidence type="ECO:0000256" key="1">
    <source>
        <dbReference type="SAM" id="MobiDB-lite"/>
    </source>
</evidence>
<evidence type="ECO:0000313" key="4">
    <source>
        <dbReference type="Proteomes" id="UP000078576"/>
    </source>
</evidence>
<accession>A0A194V1V3</accession>
<dbReference type="AlphaFoldDB" id="A0A194V1V3"/>
<dbReference type="PANTHER" id="PTHR24148:SF64">
    <property type="entry name" value="HETEROKARYON INCOMPATIBILITY DOMAIN-CONTAINING PROTEIN"/>
    <property type="match status" value="1"/>
</dbReference>
<dbReference type="Proteomes" id="UP000078576">
    <property type="component" value="Unassembled WGS sequence"/>
</dbReference>
<reference evidence="4" key="1">
    <citation type="submission" date="2014-12" db="EMBL/GenBank/DDBJ databases">
        <title>Genome Sequence of Valsa Canker Pathogens Uncovers a Specific Adaption of Colonization on Woody Bark.</title>
        <authorList>
            <person name="Yin Z."/>
            <person name="Liu H."/>
            <person name="Gao X."/>
            <person name="Li Z."/>
            <person name="Song N."/>
            <person name="Ke X."/>
            <person name="Dai Q."/>
            <person name="Wu Y."/>
            <person name="Sun Y."/>
            <person name="Xu J.-R."/>
            <person name="Kang Z.K."/>
            <person name="Wang L."/>
            <person name="Huang L."/>
        </authorList>
    </citation>
    <scope>NUCLEOTIDE SEQUENCE [LARGE SCALE GENOMIC DNA]</scope>
    <source>
        <strain evidence="4">SXYL134</strain>
    </source>
</reference>
<proteinExistence type="predicted"/>
<dbReference type="EMBL" id="KN714706">
    <property type="protein sequence ID" value="KUI57912.1"/>
    <property type="molecule type" value="Genomic_DNA"/>
</dbReference>
<dbReference type="InterPro" id="IPR010730">
    <property type="entry name" value="HET"/>
</dbReference>
<dbReference type="Pfam" id="PF06985">
    <property type="entry name" value="HET"/>
    <property type="match status" value="1"/>
</dbReference>
<sequence length="209" mass="24868">MDSVMSRQRVTIDNDVYELVSTAVISREQRSRVSKYNDPELTDMKPYKFDRLRSMRRRIKLRRLHGGGLSNTEITCELFEVEYDKDNRNIVRKIPRDNKHSSNKVKRRKYSMSARSQPERLQELVNEGPTGRDSSEYTDVVEYEALSWFWGTENKDCAIRVKKGGEYYRFAVTKELSLALKYLRHADEDRILWIDLLCIDQENHEERNH</sequence>
<name>A0A194V1V3_CYTMA</name>
<feature type="region of interest" description="Disordered" evidence="1">
    <location>
        <begin position="96"/>
        <end position="133"/>
    </location>
</feature>
<dbReference type="InterPro" id="IPR052895">
    <property type="entry name" value="HetReg/Transcr_Mod"/>
</dbReference>
<protein>
    <recommendedName>
        <fullName evidence="2">Heterokaryon incompatibility domain-containing protein</fullName>
    </recommendedName>
</protein>
<dbReference type="PANTHER" id="PTHR24148">
    <property type="entry name" value="ANKYRIN REPEAT DOMAIN-CONTAINING PROTEIN 39 HOMOLOG-RELATED"/>
    <property type="match status" value="1"/>
</dbReference>
<feature type="domain" description="Heterokaryon incompatibility" evidence="2">
    <location>
        <begin position="143"/>
        <end position="209"/>
    </location>
</feature>